<dbReference type="Proteomes" id="UP000054270">
    <property type="component" value="Unassembled WGS sequence"/>
</dbReference>
<accession>A0A0D2N8J6</accession>
<dbReference type="OrthoDB" id="2976708at2759"/>
<protein>
    <submittedName>
        <fullName evidence="2">Uncharacterized protein</fullName>
    </submittedName>
</protein>
<feature type="compositionally biased region" description="Pro residues" evidence="1">
    <location>
        <begin position="1121"/>
        <end position="1147"/>
    </location>
</feature>
<feature type="compositionally biased region" description="Basic and acidic residues" evidence="1">
    <location>
        <begin position="132"/>
        <end position="145"/>
    </location>
</feature>
<feature type="compositionally biased region" description="Basic and acidic residues" evidence="1">
    <location>
        <begin position="1161"/>
        <end position="1179"/>
    </location>
</feature>
<name>A0A0D2N8J6_HYPSF</name>
<evidence type="ECO:0000256" key="1">
    <source>
        <dbReference type="SAM" id="MobiDB-lite"/>
    </source>
</evidence>
<feature type="region of interest" description="Disordered" evidence="1">
    <location>
        <begin position="1109"/>
        <end position="1207"/>
    </location>
</feature>
<dbReference type="OMA" id="ESAHIGA"/>
<gene>
    <name evidence="2" type="ORF">HYPSUDRAFT_80527</name>
</gene>
<organism evidence="2 3">
    <name type="scientific">Hypholoma sublateritium (strain FD-334 SS-4)</name>
    <dbReference type="NCBI Taxonomy" id="945553"/>
    <lineage>
        <taxon>Eukaryota</taxon>
        <taxon>Fungi</taxon>
        <taxon>Dikarya</taxon>
        <taxon>Basidiomycota</taxon>
        <taxon>Agaricomycotina</taxon>
        <taxon>Agaricomycetes</taxon>
        <taxon>Agaricomycetidae</taxon>
        <taxon>Agaricales</taxon>
        <taxon>Agaricineae</taxon>
        <taxon>Strophariaceae</taxon>
        <taxon>Hypholoma</taxon>
    </lineage>
</organism>
<sequence length="1207" mass="135178">MPFDAYLFDSDPVAYVESMSCFTTAFISANAAIFLTNDWIKTDNLKLWLITRDTSVDRVLPSLTRSKFKPSRPPLVKLEPRDYQSSVPASADTKVKSEPTEPRIHHAAQQPQHEVIEIFDSDEELAFQGEANGKRREKEGYREPQRQSSPPPDLYTLPFNPLEFDTISDTAWEDSEVTSYVIEKTFAVAKGFLVERVEYLNQLPALWPIPEQPTAFILDLRDPKYNLYDKDGDLYRVDALVKNKDQDSFRTTTGTSDSQVMVTFQAGHTPIQCRRARAKCNGCFACAEVDPKLLDVERFELDPAPRAKIFAAQQETRTNEEMGSKEQKAATFLSIIRSGSCKAKDSTDKICNGRPCMRPKPNGISRGHTYFIACSGWRRNFMTGHKVLQIPDDVDEDILALLMNDGTLSKECDTSPCSRVVSPHIGGKLKYCTHMHIVDGKTGTRSPIVHRKCPALRRMYVPVDEKFRFLLLVNPGPIAHNHPIPPMCKASFEAKVAYKGCIEAAGTAGITVQKVDNANSTRLILGGKTPGEFNAALMNKRVKRDIVHAVKVKKNPAGLGVPGVYELFRKEFSEPPDSRYIHEIITTDTGKLLIFTAVPYLLSLIHDVPSFECDTTFKRVKDSGINEWEMVIYYPPVQRAVTVARVYLDCADMSHYEQLFDNLQKLIKTITGKALAFKRFSTDGNLLCMNADMEAAQVLGAARSILKSVDFQFSGLPPDISPEELAAYFVRLCLTHTKRGILDFRAAVPNLDYQRLMDFPYLTSIEELESFSDFVKALKVKKIQDWWDHKYSSKWIIPCILKSQSKINQEDFHRLPSTTNIGEGQHHWTNEQSGIKLSLVDAILTAREIDERVGREIHESLDSGIRTNSQTDLLHRMSRQSQRQSATARKAYETRETEGAVADIQEQIEEEKENQRLAASRKKELKEKLKELKGAGPVSNRRKKKPRVTNTPHAKPTDAVFHSSSSGRVKTPSLPTPSKLVPSKLLPTPSELAPTQASEDSSYIAGFTHAVEPYVAQFVEGSSTGQYSGWEPYAFQSLSYLNINTENLNHTSWNSDHSINDGMNLYAENHTSWNSGHPIDDGMNLSGILSDYDGAQIFGPDNWYSYDNYTNEEPYQHPDTLLPPFPPPSPPPMSSSPGPAPSSPTPSSPTVGTIPPLDLVGHVDTKGKKRARDEVDVHDILPAGSRRTAHRPTRVPVLVASMNGNQR</sequence>
<dbReference type="AlphaFoldDB" id="A0A0D2N8J6"/>
<keyword evidence="3" id="KW-1185">Reference proteome</keyword>
<feature type="region of interest" description="Disordered" evidence="1">
    <location>
        <begin position="131"/>
        <end position="158"/>
    </location>
</feature>
<feature type="region of interest" description="Disordered" evidence="1">
    <location>
        <begin position="71"/>
        <end position="110"/>
    </location>
</feature>
<evidence type="ECO:0000313" key="3">
    <source>
        <dbReference type="Proteomes" id="UP000054270"/>
    </source>
</evidence>
<dbReference type="EMBL" id="KN817645">
    <property type="protein sequence ID" value="KJA15424.1"/>
    <property type="molecule type" value="Genomic_DNA"/>
</dbReference>
<feature type="region of interest" description="Disordered" evidence="1">
    <location>
        <begin position="866"/>
        <end position="898"/>
    </location>
</feature>
<proteinExistence type="predicted"/>
<feature type="compositionally biased region" description="Basic and acidic residues" evidence="1">
    <location>
        <begin position="93"/>
        <end position="104"/>
    </location>
</feature>
<feature type="region of interest" description="Disordered" evidence="1">
    <location>
        <begin position="928"/>
        <end position="994"/>
    </location>
</feature>
<reference evidence="3" key="1">
    <citation type="submission" date="2014-04" db="EMBL/GenBank/DDBJ databases">
        <title>Evolutionary Origins and Diversification of the Mycorrhizal Mutualists.</title>
        <authorList>
            <consortium name="DOE Joint Genome Institute"/>
            <consortium name="Mycorrhizal Genomics Consortium"/>
            <person name="Kohler A."/>
            <person name="Kuo A."/>
            <person name="Nagy L.G."/>
            <person name="Floudas D."/>
            <person name="Copeland A."/>
            <person name="Barry K.W."/>
            <person name="Cichocki N."/>
            <person name="Veneault-Fourrey C."/>
            <person name="LaButti K."/>
            <person name="Lindquist E.A."/>
            <person name="Lipzen A."/>
            <person name="Lundell T."/>
            <person name="Morin E."/>
            <person name="Murat C."/>
            <person name="Riley R."/>
            <person name="Ohm R."/>
            <person name="Sun H."/>
            <person name="Tunlid A."/>
            <person name="Henrissat B."/>
            <person name="Grigoriev I.V."/>
            <person name="Hibbett D.S."/>
            <person name="Martin F."/>
        </authorList>
    </citation>
    <scope>NUCLEOTIDE SEQUENCE [LARGE SCALE GENOMIC DNA]</scope>
    <source>
        <strain evidence="3">FD-334 SS-4</strain>
    </source>
</reference>
<evidence type="ECO:0000313" key="2">
    <source>
        <dbReference type="EMBL" id="KJA15424.1"/>
    </source>
</evidence>
<dbReference type="STRING" id="945553.A0A0D2N8J6"/>